<accession>A0A0F7ZVY0</accession>
<evidence type="ECO:0000256" key="1">
    <source>
        <dbReference type="SAM" id="MobiDB-lite"/>
    </source>
</evidence>
<feature type="compositionally biased region" description="Polar residues" evidence="1">
    <location>
        <begin position="415"/>
        <end position="429"/>
    </location>
</feature>
<gene>
    <name evidence="2" type="ORF">HIM_12603</name>
</gene>
<sequence>MSAFASFADSSTHLRRPLDGPKGAGSDMSMMFFVQPDCPSRFAHQDEHRIKGLNAEMIARVLLPPPSWLLTAEYAPLRSNTDESPASIFFSLNLSIYGQPIISSEWAEEWFFMNGRVHPYALTWEVAQHDGLESDTGGTLLYTMPALIVRDQGYQPVLPRLFDSMDNFPCIPPVVSFTGPIVGSGHSLLRQELLPGLDAAQLKCCGFVQLSTYLAPGNPEKTPFRGFHPFQVFVVFPIHANPWAILCKKMAERRDSHFQANIHFTCTGKVAGLLDHRLMVHPPGFDRDYVFIVVPDSWTFLDKAAAAATASTLPLATPAKLPTSSASAAFQSMRAASYSVAAPGTFPPSPSHSASTLASVGPVTPPPKRPCPDPADTPTKKPRALHLAANPPRLADTGSAAARPHSVSAAASSSEPDTASHGQGSQNASDAALDSIVAHTSDSPARPHRSRHPSKKLMEAEWL</sequence>
<organism evidence="2 3">
    <name type="scientific">Hirsutella minnesotensis 3608</name>
    <dbReference type="NCBI Taxonomy" id="1043627"/>
    <lineage>
        <taxon>Eukaryota</taxon>
        <taxon>Fungi</taxon>
        <taxon>Dikarya</taxon>
        <taxon>Ascomycota</taxon>
        <taxon>Pezizomycotina</taxon>
        <taxon>Sordariomycetes</taxon>
        <taxon>Hypocreomycetidae</taxon>
        <taxon>Hypocreales</taxon>
        <taxon>Ophiocordycipitaceae</taxon>
        <taxon>Hirsutella</taxon>
    </lineage>
</organism>
<dbReference type="OrthoDB" id="5153349at2759"/>
<protein>
    <submittedName>
        <fullName evidence="2">Uncharacterized protein</fullName>
    </submittedName>
</protein>
<proteinExistence type="predicted"/>
<feature type="compositionally biased region" description="Pro residues" evidence="1">
    <location>
        <begin position="363"/>
        <end position="375"/>
    </location>
</feature>
<feature type="region of interest" description="Disordered" evidence="1">
    <location>
        <begin position="1"/>
        <end position="20"/>
    </location>
</feature>
<name>A0A0F7ZVY0_9HYPO</name>
<feature type="compositionally biased region" description="Low complexity" evidence="1">
    <location>
        <begin position="399"/>
        <end position="414"/>
    </location>
</feature>
<dbReference type="EMBL" id="KQ031090">
    <property type="protein sequence ID" value="KJZ68007.1"/>
    <property type="molecule type" value="Genomic_DNA"/>
</dbReference>
<dbReference type="Proteomes" id="UP000054481">
    <property type="component" value="Unassembled WGS sequence"/>
</dbReference>
<keyword evidence="3" id="KW-1185">Reference proteome</keyword>
<feature type="compositionally biased region" description="Basic residues" evidence="1">
    <location>
        <begin position="446"/>
        <end position="455"/>
    </location>
</feature>
<feature type="region of interest" description="Disordered" evidence="1">
    <location>
        <begin position="345"/>
        <end position="463"/>
    </location>
</feature>
<dbReference type="AlphaFoldDB" id="A0A0F7ZVY0"/>
<evidence type="ECO:0000313" key="2">
    <source>
        <dbReference type="EMBL" id="KJZ68007.1"/>
    </source>
</evidence>
<reference evidence="2 3" key="1">
    <citation type="journal article" date="2014" name="Genome Biol. Evol.">
        <title>Comparative genomics and transcriptomics analyses reveal divergent lifestyle features of nematode endoparasitic fungus Hirsutella minnesotensis.</title>
        <authorList>
            <person name="Lai Y."/>
            <person name="Liu K."/>
            <person name="Zhang X."/>
            <person name="Zhang X."/>
            <person name="Li K."/>
            <person name="Wang N."/>
            <person name="Shu C."/>
            <person name="Wu Y."/>
            <person name="Wang C."/>
            <person name="Bushley K.E."/>
            <person name="Xiang M."/>
            <person name="Liu X."/>
        </authorList>
    </citation>
    <scope>NUCLEOTIDE SEQUENCE [LARGE SCALE GENOMIC DNA]</scope>
    <source>
        <strain evidence="2 3">3608</strain>
    </source>
</reference>
<evidence type="ECO:0000313" key="3">
    <source>
        <dbReference type="Proteomes" id="UP000054481"/>
    </source>
</evidence>